<gene>
    <name evidence="1" type="primary">ssb</name>
    <name evidence="1" type="ORF">GMA92_00060</name>
</gene>
<comment type="caution">
    <text evidence="1">The sequence shown here is derived from an EMBL/GenBank/DDBJ whole genome shotgun (WGS) entry which is preliminary data.</text>
</comment>
<dbReference type="GO" id="GO:0009295">
    <property type="term" value="C:nucleoid"/>
    <property type="evidence" value="ECO:0007669"/>
    <property type="project" value="TreeGrafter"/>
</dbReference>
<name>A0A173QWU1_9FIRM</name>
<dbReference type="GeneID" id="60057249"/>
<dbReference type="PANTHER" id="PTHR10302">
    <property type="entry name" value="SINGLE-STRANDED DNA-BINDING PROTEIN"/>
    <property type="match status" value="1"/>
</dbReference>
<reference evidence="1 2" key="1">
    <citation type="journal article" date="2019" name="Nat. Med.">
        <title>A library of human gut bacterial isolates paired with longitudinal multiomics data enables mechanistic microbiome research.</title>
        <authorList>
            <person name="Poyet M."/>
            <person name="Groussin M."/>
            <person name="Gibbons S.M."/>
            <person name="Avila-Pacheco J."/>
            <person name="Jiang X."/>
            <person name="Kearney S.M."/>
            <person name="Perrotta A.R."/>
            <person name="Berdy B."/>
            <person name="Zhao S."/>
            <person name="Lieberman T.D."/>
            <person name="Swanson P.K."/>
            <person name="Smith M."/>
            <person name="Roesemann S."/>
            <person name="Alexander J.E."/>
            <person name="Rich S.A."/>
            <person name="Livny J."/>
            <person name="Vlamakis H."/>
            <person name="Clish C."/>
            <person name="Bullock K."/>
            <person name="Deik A."/>
            <person name="Scott J."/>
            <person name="Pierce K.A."/>
            <person name="Xavier R.J."/>
            <person name="Alm E.J."/>
        </authorList>
    </citation>
    <scope>NUCLEOTIDE SEQUENCE [LARGE SCALE GENOMIC DNA]</scope>
    <source>
        <strain evidence="1 2">BIOML-A198</strain>
    </source>
</reference>
<dbReference type="InterPro" id="IPR000424">
    <property type="entry name" value="Primosome_PriB/ssb"/>
</dbReference>
<dbReference type="RefSeq" id="WP_006784520.1">
    <property type="nucleotide sequence ID" value="NZ_CABJBH010000005.1"/>
</dbReference>
<dbReference type="PANTHER" id="PTHR10302:SF27">
    <property type="entry name" value="SINGLE-STRANDED DNA-BINDING PROTEIN"/>
    <property type="match status" value="1"/>
</dbReference>
<organism evidence="1 2">
    <name type="scientific">Turicibacter sanguinis</name>
    <dbReference type="NCBI Taxonomy" id="154288"/>
    <lineage>
        <taxon>Bacteria</taxon>
        <taxon>Bacillati</taxon>
        <taxon>Bacillota</taxon>
        <taxon>Erysipelotrichia</taxon>
        <taxon>Erysipelotrichales</taxon>
        <taxon>Turicibacteraceae</taxon>
        <taxon>Turicibacter</taxon>
    </lineage>
</organism>
<dbReference type="CDD" id="cd04496">
    <property type="entry name" value="SSB_OBF"/>
    <property type="match status" value="1"/>
</dbReference>
<dbReference type="PIRSF" id="PIRSF002070">
    <property type="entry name" value="SSB"/>
    <property type="match status" value="1"/>
</dbReference>
<proteinExistence type="predicted"/>
<dbReference type="OrthoDB" id="9809878at2"/>
<dbReference type="GO" id="GO:0006260">
    <property type="term" value="P:DNA replication"/>
    <property type="evidence" value="ECO:0007669"/>
    <property type="project" value="InterPro"/>
</dbReference>
<dbReference type="SUPFAM" id="SSF50249">
    <property type="entry name" value="Nucleic acid-binding proteins"/>
    <property type="match status" value="1"/>
</dbReference>
<dbReference type="InterPro" id="IPR011344">
    <property type="entry name" value="ssDNA-bd"/>
</dbReference>
<dbReference type="InterPro" id="IPR012340">
    <property type="entry name" value="NA-bd_OB-fold"/>
</dbReference>
<dbReference type="Gene3D" id="2.40.50.140">
    <property type="entry name" value="Nucleic acid-binding proteins"/>
    <property type="match status" value="1"/>
</dbReference>
<dbReference type="PROSITE" id="PS50935">
    <property type="entry name" value="SSB"/>
    <property type="match status" value="1"/>
</dbReference>
<evidence type="ECO:0000313" key="1">
    <source>
        <dbReference type="EMBL" id="MTK19830.1"/>
    </source>
</evidence>
<dbReference type="EMBL" id="WMQE01000001">
    <property type="protein sequence ID" value="MTK19830.1"/>
    <property type="molecule type" value="Genomic_DNA"/>
</dbReference>
<keyword evidence="1" id="KW-0238">DNA-binding</keyword>
<protein>
    <submittedName>
        <fullName evidence="1">Single-stranded DNA-binding protein</fullName>
    </submittedName>
</protein>
<dbReference type="AlphaFoldDB" id="A0A173QWU1"/>
<sequence length="129" mass="14478">MLNNVVLVGRVVRQPELSQTIDGKKVSTITLAVTRSFKNALSGEYETDFINITLWEGIAKSVVEYCGKGAIIGVKARLVHKTYEVPNYKSLRVVEVVAEKVSFIQTKPIERQELKELSTEDQDLIEVLL</sequence>
<evidence type="ECO:0000313" key="2">
    <source>
        <dbReference type="Proteomes" id="UP000487649"/>
    </source>
</evidence>
<dbReference type="Pfam" id="PF00436">
    <property type="entry name" value="SSB"/>
    <property type="match status" value="1"/>
</dbReference>
<accession>A0A173QWU1</accession>
<dbReference type="NCBIfam" id="TIGR00621">
    <property type="entry name" value="ssb"/>
    <property type="match status" value="1"/>
</dbReference>
<dbReference type="Proteomes" id="UP000487649">
    <property type="component" value="Unassembled WGS sequence"/>
</dbReference>
<dbReference type="GO" id="GO:0003697">
    <property type="term" value="F:single-stranded DNA binding"/>
    <property type="evidence" value="ECO:0007669"/>
    <property type="project" value="InterPro"/>
</dbReference>